<dbReference type="InterPro" id="IPR008988">
    <property type="entry name" value="Transcriptional_repressor_C"/>
</dbReference>
<sequence>MRLSDLKVKQNAVIHKVHRNQNGDGSQTDMVASRLETLGFVPGTKVQVITKGIFGGDPILIQVGFTRFALRKIEAEKVEIAMEGASV</sequence>
<organism evidence="3 4">
    <name type="scientific">Acinetobacter gandensis</name>
    <dbReference type="NCBI Taxonomy" id="1443941"/>
    <lineage>
        <taxon>Bacteria</taxon>
        <taxon>Pseudomonadati</taxon>
        <taxon>Pseudomonadota</taxon>
        <taxon>Gammaproteobacteria</taxon>
        <taxon>Moraxellales</taxon>
        <taxon>Moraxellaceae</taxon>
        <taxon>Acinetobacter</taxon>
    </lineage>
</organism>
<feature type="domain" description="Ferrous iron transporter FeoA-like" evidence="2">
    <location>
        <begin position="1"/>
        <end position="82"/>
    </location>
</feature>
<dbReference type="InterPro" id="IPR038157">
    <property type="entry name" value="FeoA_core_dom"/>
</dbReference>
<dbReference type="Pfam" id="PF04023">
    <property type="entry name" value="FeoA"/>
    <property type="match status" value="1"/>
</dbReference>
<evidence type="ECO:0000259" key="2">
    <source>
        <dbReference type="SMART" id="SM00899"/>
    </source>
</evidence>
<dbReference type="OrthoDB" id="559009at2"/>
<dbReference type="SMART" id="SM00899">
    <property type="entry name" value="FeoA"/>
    <property type="match status" value="1"/>
</dbReference>
<dbReference type="InterPro" id="IPR007167">
    <property type="entry name" value="Fe-transptr_FeoA-like"/>
</dbReference>
<dbReference type="STRING" id="1443941.A9J31_02710"/>
<accession>A0A1A7RCG9</accession>
<dbReference type="PANTHER" id="PTHR42954:SF2">
    <property type="entry name" value="FE(2+) TRANSPORT PROTEIN A"/>
    <property type="match status" value="1"/>
</dbReference>
<dbReference type="PANTHER" id="PTHR42954">
    <property type="entry name" value="FE(2+) TRANSPORT PROTEIN A"/>
    <property type="match status" value="1"/>
</dbReference>
<dbReference type="AlphaFoldDB" id="A0A1A7RCG9"/>
<name>A0A1A7RCG9_9GAMM</name>
<keyword evidence="4" id="KW-1185">Reference proteome</keyword>
<dbReference type="RefSeq" id="WP_067763128.1">
    <property type="nucleotide sequence ID" value="NZ_JBLZYA010000003.1"/>
</dbReference>
<dbReference type="GO" id="GO:0046914">
    <property type="term" value="F:transition metal ion binding"/>
    <property type="evidence" value="ECO:0007669"/>
    <property type="project" value="InterPro"/>
</dbReference>
<reference evidence="4" key="1">
    <citation type="submission" date="2016-06" db="EMBL/GenBank/DDBJ databases">
        <authorList>
            <person name="Radolfova-Krizova L."/>
            <person name="Nemec A."/>
        </authorList>
    </citation>
    <scope>NUCLEOTIDE SEQUENCE [LARGE SCALE GENOMIC DNA]</scope>
    <source>
        <strain evidence="4">ANC 4275</strain>
    </source>
</reference>
<keyword evidence="1" id="KW-0408">Iron</keyword>
<evidence type="ECO:0000313" key="3">
    <source>
        <dbReference type="EMBL" id="OBX29209.1"/>
    </source>
</evidence>
<proteinExistence type="predicted"/>
<protein>
    <submittedName>
        <fullName evidence="3">Iron transporter</fullName>
    </submittedName>
</protein>
<dbReference type="SUPFAM" id="SSF50037">
    <property type="entry name" value="C-terminal domain of transcriptional repressors"/>
    <property type="match status" value="1"/>
</dbReference>
<comment type="caution">
    <text evidence="3">The sequence shown here is derived from an EMBL/GenBank/DDBJ whole genome shotgun (WGS) entry which is preliminary data.</text>
</comment>
<dbReference type="Proteomes" id="UP000185753">
    <property type="component" value="Unassembled WGS sequence"/>
</dbReference>
<gene>
    <name evidence="3" type="ORF">A9J31_02710</name>
</gene>
<evidence type="ECO:0000256" key="1">
    <source>
        <dbReference type="ARBA" id="ARBA00023004"/>
    </source>
</evidence>
<dbReference type="EMBL" id="LZDS01000012">
    <property type="protein sequence ID" value="OBX29209.1"/>
    <property type="molecule type" value="Genomic_DNA"/>
</dbReference>
<dbReference type="Gene3D" id="2.30.30.90">
    <property type="match status" value="1"/>
</dbReference>
<dbReference type="InterPro" id="IPR052713">
    <property type="entry name" value="FeoA"/>
</dbReference>
<evidence type="ECO:0000313" key="4">
    <source>
        <dbReference type="Proteomes" id="UP000185753"/>
    </source>
</evidence>